<keyword evidence="4" id="KW-1185">Reference proteome</keyword>
<dbReference type="Proteomes" id="UP000561617">
    <property type="component" value="Unassembled WGS sequence"/>
</dbReference>
<comment type="caution">
    <text evidence="1">The sequence shown here is derived from an EMBL/GenBank/DDBJ whole genome shotgun (WGS) entry which is preliminary data.</text>
</comment>
<protein>
    <recommendedName>
        <fullName evidence="5">DUF4375 domain-containing protein</fullName>
    </recommendedName>
</protein>
<accession>A0A7X0X7C4</accession>
<evidence type="ECO:0000313" key="2">
    <source>
        <dbReference type="EMBL" id="MBC1509945.1"/>
    </source>
</evidence>
<dbReference type="InterPro" id="IPR040547">
    <property type="entry name" value="CdiI"/>
</dbReference>
<dbReference type="Pfam" id="PF18616">
    <property type="entry name" value="CdiI_3"/>
    <property type="match status" value="1"/>
</dbReference>
<proteinExistence type="predicted"/>
<evidence type="ECO:0000313" key="3">
    <source>
        <dbReference type="Proteomes" id="UP000561617"/>
    </source>
</evidence>
<evidence type="ECO:0008006" key="5">
    <source>
        <dbReference type="Google" id="ProtNLM"/>
    </source>
</evidence>
<dbReference type="EMBL" id="JAASUB010000009">
    <property type="protein sequence ID" value="MBC1509945.1"/>
    <property type="molecule type" value="Genomic_DNA"/>
</dbReference>
<dbReference type="AlphaFoldDB" id="A0A7X0X7C4"/>
<dbReference type="RefSeq" id="WP_185349574.1">
    <property type="nucleotide sequence ID" value="NZ_JAASTU010000006.1"/>
</dbReference>
<organism evidence="1 3">
    <name type="scientific">Listeria immobilis</name>
    <dbReference type="NCBI Taxonomy" id="2713502"/>
    <lineage>
        <taxon>Bacteria</taxon>
        <taxon>Bacillati</taxon>
        <taxon>Bacillota</taxon>
        <taxon>Bacilli</taxon>
        <taxon>Bacillales</taxon>
        <taxon>Listeriaceae</taxon>
        <taxon>Listeria</taxon>
    </lineage>
</organism>
<evidence type="ECO:0000313" key="4">
    <source>
        <dbReference type="Proteomes" id="UP000587800"/>
    </source>
</evidence>
<evidence type="ECO:0000313" key="1">
    <source>
        <dbReference type="EMBL" id="MBC1488576.1"/>
    </source>
</evidence>
<dbReference type="EMBL" id="JAASTW010000006">
    <property type="protein sequence ID" value="MBC1488576.1"/>
    <property type="molecule type" value="Genomic_DNA"/>
</dbReference>
<name>A0A7X0X7C4_9LIST</name>
<dbReference type="Proteomes" id="UP000587800">
    <property type="component" value="Unassembled WGS sequence"/>
</dbReference>
<sequence length="135" mass="16334">MAEKIKDIYHVSDNFPTTTEKYDIWFRELLNKTEDEIDENDVYTMFSQHELENLAIKKAIEFILCDPLAGEMWDGQFLEQLAKEPIEKLEVYKKELKELPSHIDQNIDNSLWDFDFERDEFMKRYEEFKKVISKL</sequence>
<gene>
    <name evidence="1" type="ORF">HCJ38_06050</name>
    <name evidence="2" type="ORF">HCJ59_08595</name>
</gene>
<reference evidence="3 4" key="1">
    <citation type="submission" date="2020-03" db="EMBL/GenBank/DDBJ databases">
        <title>Soil Listeria distribution.</title>
        <authorList>
            <person name="Liao J."/>
            <person name="Wiedmann M."/>
        </authorList>
    </citation>
    <scope>NUCLEOTIDE SEQUENCE [LARGE SCALE GENOMIC DNA]</scope>
    <source>
        <strain evidence="2 4">FSL L7-1515</strain>
        <strain evidence="1 3">FSL L7-1554</strain>
    </source>
</reference>